<comment type="caution">
    <text evidence="2">The sequence shown here is derived from an EMBL/GenBank/DDBJ whole genome shotgun (WGS) entry which is preliminary data.</text>
</comment>
<feature type="compositionally biased region" description="Basic residues" evidence="1">
    <location>
        <begin position="232"/>
        <end position="241"/>
    </location>
</feature>
<evidence type="ECO:0000313" key="2">
    <source>
        <dbReference type="EMBL" id="KAL0809069.1"/>
    </source>
</evidence>
<dbReference type="AlphaFoldDB" id="A0ABD0S6Y8"/>
<accession>A0ABD0S6Y8</accession>
<reference evidence="2 3" key="1">
    <citation type="submission" date="2024-06" db="EMBL/GenBank/DDBJ databases">
        <title>A chromosome-level genome assembly of beet webworm, Loxostege sticticalis.</title>
        <authorList>
            <person name="Zhang Y."/>
        </authorList>
    </citation>
    <scope>NUCLEOTIDE SEQUENCE [LARGE SCALE GENOMIC DNA]</scope>
    <source>
        <strain evidence="2">AQ028</strain>
        <tissue evidence="2">Male pupae</tissue>
    </source>
</reference>
<dbReference type="EMBL" id="JBEDNZ010000030">
    <property type="protein sequence ID" value="KAL0809069.1"/>
    <property type="molecule type" value="Genomic_DNA"/>
</dbReference>
<feature type="compositionally biased region" description="Basic and acidic residues" evidence="1">
    <location>
        <begin position="70"/>
        <end position="81"/>
    </location>
</feature>
<evidence type="ECO:0000256" key="1">
    <source>
        <dbReference type="SAM" id="MobiDB-lite"/>
    </source>
</evidence>
<sequence length="241" mass="26867">MDNETQKKPKIIQMKYPAPYSQSWAENKTTAVSKKKSKVHNTNRGAAHSQSFANDRSTKKAKRKLPSPKSDNHKPGADPFKRGPWHAAKPRVRGPDPTVPHLKYGLFKPPKKNEDQSQIQVLSQTGQEPKSRTSTPEQSSKRDKKLKANKGQLPEGQPPMFVFRSIDPRYTRQLTLSGPTHVDIRPRATPALFTPALQALGPNKGRVTAQIKSNSPTVSGVMSPKKSYQPFSKKKPKPHVT</sequence>
<protein>
    <submittedName>
        <fullName evidence="2">Uncharacterized protein</fullName>
    </submittedName>
</protein>
<feature type="compositionally biased region" description="Polar residues" evidence="1">
    <location>
        <begin position="42"/>
        <end position="55"/>
    </location>
</feature>
<feature type="compositionally biased region" description="Polar residues" evidence="1">
    <location>
        <begin position="116"/>
        <end position="138"/>
    </location>
</feature>
<gene>
    <name evidence="2" type="ORF">ABMA28_012702</name>
</gene>
<evidence type="ECO:0000313" key="3">
    <source>
        <dbReference type="Proteomes" id="UP001549921"/>
    </source>
</evidence>
<feature type="region of interest" description="Disordered" evidence="1">
    <location>
        <begin position="1"/>
        <end position="161"/>
    </location>
</feature>
<organism evidence="2 3">
    <name type="scientific">Loxostege sticticalis</name>
    <name type="common">Beet webworm moth</name>
    <dbReference type="NCBI Taxonomy" id="481309"/>
    <lineage>
        <taxon>Eukaryota</taxon>
        <taxon>Metazoa</taxon>
        <taxon>Ecdysozoa</taxon>
        <taxon>Arthropoda</taxon>
        <taxon>Hexapoda</taxon>
        <taxon>Insecta</taxon>
        <taxon>Pterygota</taxon>
        <taxon>Neoptera</taxon>
        <taxon>Endopterygota</taxon>
        <taxon>Lepidoptera</taxon>
        <taxon>Glossata</taxon>
        <taxon>Ditrysia</taxon>
        <taxon>Pyraloidea</taxon>
        <taxon>Crambidae</taxon>
        <taxon>Pyraustinae</taxon>
        <taxon>Loxostege</taxon>
    </lineage>
</organism>
<dbReference type="Proteomes" id="UP001549921">
    <property type="component" value="Unassembled WGS sequence"/>
</dbReference>
<name>A0ABD0S6Y8_LOXSC</name>
<feature type="region of interest" description="Disordered" evidence="1">
    <location>
        <begin position="212"/>
        <end position="241"/>
    </location>
</feature>
<proteinExistence type="predicted"/>